<gene>
    <name evidence="2" type="ORF">BJ992_005243</name>
</gene>
<dbReference type="EMBL" id="JACHIU010000001">
    <property type="protein sequence ID" value="MBB6475812.1"/>
    <property type="molecule type" value="Genomic_DNA"/>
</dbReference>
<accession>A0A7X0ILB7</accession>
<proteinExistence type="predicted"/>
<reference evidence="2 3" key="1">
    <citation type="submission" date="2020-08" db="EMBL/GenBank/DDBJ databases">
        <title>Sequencing the genomes of 1000 actinobacteria strains.</title>
        <authorList>
            <person name="Klenk H.-P."/>
        </authorList>
    </citation>
    <scope>NUCLEOTIDE SEQUENCE [LARGE SCALE GENOMIC DNA]</scope>
    <source>
        <strain evidence="2 3">DSM 44936</strain>
    </source>
</reference>
<dbReference type="Proteomes" id="UP000555564">
    <property type="component" value="Unassembled WGS sequence"/>
</dbReference>
<dbReference type="AlphaFoldDB" id="A0A7X0ILB7"/>
<evidence type="ECO:0000256" key="1">
    <source>
        <dbReference type="SAM" id="MobiDB-lite"/>
    </source>
</evidence>
<dbReference type="RefSeq" id="WP_184985415.1">
    <property type="nucleotide sequence ID" value="NZ_BAAALO010000019.1"/>
</dbReference>
<protein>
    <submittedName>
        <fullName evidence="2">Uncharacterized protein</fullName>
    </submittedName>
</protein>
<name>A0A7X0ILB7_9ACTN</name>
<feature type="region of interest" description="Disordered" evidence="1">
    <location>
        <begin position="1"/>
        <end position="24"/>
    </location>
</feature>
<sequence>MEDDVPVSAPRLQTERRSRCAAGDTDDEFDALDLARRAEASDVGRETVGRLEAAVDELAVAYPGTPPGVLLTRVGRHLGYVSTLLDARKTLDEHRRLLVVGGWLSLLAATCHIDLHQFPAGHARLRTASHLARHADHPEIAAWCLETQAWQVLTVGDYRRALELSQGAQRIAPKTGSAYIQATAQEGRAWARLGAARETRDALDRVARLVAPLPTPDRPEHHYRYDPAKSDAYTATTLSWLGDPAAEPYARGVLDRLESATDGPPRPRRAVAARLDLAFALLATDQPDEAAHLTLNAMTSGLLVPSNYWRAAEVVTVVEARHIPEADELREAYRELCGPPEPGPA</sequence>
<evidence type="ECO:0000313" key="3">
    <source>
        <dbReference type="Proteomes" id="UP000555564"/>
    </source>
</evidence>
<comment type="caution">
    <text evidence="2">The sequence shown here is derived from an EMBL/GenBank/DDBJ whole genome shotgun (WGS) entry which is preliminary data.</text>
</comment>
<evidence type="ECO:0000313" key="2">
    <source>
        <dbReference type="EMBL" id="MBB6475812.1"/>
    </source>
</evidence>
<organism evidence="2 3">
    <name type="scientific">Sphaerisporangium rubeum</name>
    <dbReference type="NCBI Taxonomy" id="321317"/>
    <lineage>
        <taxon>Bacteria</taxon>
        <taxon>Bacillati</taxon>
        <taxon>Actinomycetota</taxon>
        <taxon>Actinomycetes</taxon>
        <taxon>Streptosporangiales</taxon>
        <taxon>Streptosporangiaceae</taxon>
        <taxon>Sphaerisporangium</taxon>
    </lineage>
</organism>
<keyword evidence="3" id="KW-1185">Reference proteome</keyword>